<reference evidence="5" key="1">
    <citation type="journal article" date="2019" name="Int. J. Syst. Evol. Microbiol.">
        <title>The Global Catalogue of Microorganisms (GCM) 10K type strain sequencing project: providing services to taxonomists for standard genome sequencing and annotation.</title>
        <authorList>
            <consortium name="The Broad Institute Genomics Platform"/>
            <consortium name="The Broad Institute Genome Sequencing Center for Infectious Disease"/>
            <person name="Wu L."/>
            <person name="Ma J."/>
        </authorList>
    </citation>
    <scope>NUCLEOTIDE SEQUENCE [LARGE SCALE GENOMIC DNA]</scope>
    <source>
        <strain evidence="5">JCM 3106</strain>
    </source>
</reference>
<feature type="transmembrane region" description="Helical" evidence="2">
    <location>
        <begin position="134"/>
        <end position="154"/>
    </location>
</feature>
<dbReference type="InterPro" id="IPR037185">
    <property type="entry name" value="EmrE-like"/>
</dbReference>
<feature type="domain" description="EamA" evidence="3">
    <location>
        <begin position="21"/>
        <end position="150"/>
    </location>
</feature>
<dbReference type="InterPro" id="IPR000620">
    <property type="entry name" value="EamA_dom"/>
</dbReference>
<evidence type="ECO:0000259" key="3">
    <source>
        <dbReference type="Pfam" id="PF00892"/>
    </source>
</evidence>
<dbReference type="Pfam" id="PF00892">
    <property type="entry name" value="EamA"/>
    <property type="match status" value="2"/>
</dbReference>
<feature type="transmembrane region" description="Helical" evidence="2">
    <location>
        <begin position="21"/>
        <end position="41"/>
    </location>
</feature>
<feature type="transmembrane region" description="Helical" evidence="2">
    <location>
        <begin position="108"/>
        <end position="127"/>
    </location>
</feature>
<keyword evidence="2" id="KW-0472">Membrane</keyword>
<evidence type="ECO:0000313" key="5">
    <source>
        <dbReference type="Proteomes" id="UP001499930"/>
    </source>
</evidence>
<keyword evidence="5" id="KW-1185">Reference proteome</keyword>
<dbReference type="SUPFAM" id="SSF103481">
    <property type="entry name" value="Multidrug resistance efflux transporter EmrE"/>
    <property type="match status" value="2"/>
</dbReference>
<keyword evidence="2" id="KW-1133">Transmembrane helix</keyword>
<protein>
    <submittedName>
        <fullName evidence="4">DMT family transporter</fullName>
    </submittedName>
</protein>
<dbReference type="PANTHER" id="PTHR12715">
    <property type="entry name" value="TRANSPORTER, DRUG/METABOLITE EXPORTER FAMILY"/>
    <property type="match status" value="1"/>
</dbReference>
<feature type="transmembrane region" description="Helical" evidence="2">
    <location>
        <begin position="47"/>
        <end position="66"/>
    </location>
</feature>
<feature type="transmembrane region" description="Helical" evidence="2">
    <location>
        <begin position="78"/>
        <end position="96"/>
    </location>
</feature>
<comment type="caution">
    <text evidence="4">The sequence shown here is derived from an EMBL/GenBank/DDBJ whole genome shotgun (WGS) entry which is preliminary data.</text>
</comment>
<name>A0ABP6KW69_9ACTN</name>
<evidence type="ECO:0000313" key="4">
    <source>
        <dbReference type="EMBL" id="GAA3023681.1"/>
    </source>
</evidence>
<accession>A0ABP6KW69</accession>
<dbReference type="InterPro" id="IPR052756">
    <property type="entry name" value="Alkyne_AA_exporter"/>
</dbReference>
<dbReference type="RefSeq" id="WP_344900579.1">
    <property type="nucleotide sequence ID" value="NZ_BAAAWD010000015.1"/>
</dbReference>
<feature type="domain" description="EamA" evidence="3">
    <location>
        <begin position="162"/>
        <end position="295"/>
    </location>
</feature>
<evidence type="ECO:0000256" key="1">
    <source>
        <dbReference type="ARBA" id="ARBA00007362"/>
    </source>
</evidence>
<feature type="transmembrane region" description="Helical" evidence="2">
    <location>
        <begin position="256"/>
        <end position="273"/>
    </location>
</feature>
<feature type="transmembrane region" description="Helical" evidence="2">
    <location>
        <begin position="191"/>
        <end position="212"/>
    </location>
</feature>
<sequence>MVPPIVDPPPAKQREPLRVMAAGLVAVVLWASAFVGVRAAGTDLSPGALSLARLAVGSLALGVFVLARRETMPSRSDLPLLVFYGFLWFGVYNVTLNWSEQLIDAGTAAMIVSLGPVLIALLAGLLLKEGFPRSLLVGCAIAFSGVVVIGTATASQNVSAGLGSLLALVAAITYAAGVVSQKPLLDRSSVLVITWLGCIIGAAFCLPFTPQLLDELPRASSSAITWTVYLGVFPTAIAFTAWGYALSRSTAGRMGAMTYLAAPLSTLMAWLLLGEVPPWAALAGGALCLTGVIISRRGPRP</sequence>
<feature type="transmembrane region" description="Helical" evidence="2">
    <location>
        <begin position="224"/>
        <end position="244"/>
    </location>
</feature>
<organism evidence="4 5">
    <name type="scientific">Streptosporangium longisporum</name>
    <dbReference type="NCBI Taxonomy" id="46187"/>
    <lineage>
        <taxon>Bacteria</taxon>
        <taxon>Bacillati</taxon>
        <taxon>Actinomycetota</taxon>
        <taxon>Actinomycetes</taxon>
        <taxon>Streptosporangiales</taxon>
        <taxon>Streptosporangiaceae</taxon>
        <taxon>Streptosporangium</taxon>
    </lineage>
</organism>
<keyword evidence="2" id="KW-0812">Transmembrane</keyword>
<dbReference type="EMBL" id="BAAAWD010000015">
    <property type="protein sequence ID" value="GAA3023681.1"/>
    <property type="molecule type" value="Genomic_DNA"/>
</dbReference>
<evidence type="ECO:0000256" key="2">
    <source>
        <dbReference type="SAM" id="Phobius"/>
    </source>
</evidence>
<dbReference type="PANTHER" id="PTHR12715:SF4">
    <property type="entry name" value="EAMA DOMAIN-CONTAINING PROTEIN"/>
    <property type="match status" value="1"/>
</dbReference>
<feature type="transmembrane region" description="Helical" evidence="2">
    <location>
        <begin position="279"/>
        <end position="295"/>
    </location>
</feature>
<feature type="transmembrane region" description="Helical" evidence="2">
    <location>
        <begin position="160"/>
        <end position="179"/>
    </location>
</feature>
<proteinExistence type="inferred from homology"/>
<comment type="similarity">
    <text evidence="1">Belongs to the EamA transporter family.</text>
</comment>
<dbReference type="Proteomes" id="UP001499930">
    <property type="component" value="Unassembled WGS sequence"/>
</dbReference>
<gene>
    <name evidence="4" type="ORF">GCM10017559_56300</name>
</gene>